<dbReference type="SUPFAM" id="SSF52799">
    <property type="entry name" value="(Phosphotyrosine protein) phosphatases II"/>
    <property type="match status" value="1"/>
</dbReference>
<organism evidence="3 4">
    <name type="scientific">Pseudonocardia eucalypti</name>
    <dbReference type="NCBI Taxonomy" id="648755"/>
    <lineage>
        <taxon>Bacteria</taxon>
        <taxon>Bacillati</taxon>
        <taxon>Actinomycetota</taxon>
        <taxon>Actinomycetes</taxon>
        <taxon>Pseudonocardiales</taxon>
        <taxon>Pseudonocardiaceae</taxon>
        <taxon>Pseudonocardia</taxon>
    </lineage>
</organism>
<accession>A0ABP9QBH1</accession>
<comment type="similarity">
    <text evidence="1">Belongs to the protein-tyrosine phosphatase family.</text>
</comment>
<comment type="caution">
    <text evidence="3">The sequence shown here is derived from an EMBL/GenBank/DDBJ whole genome shotgun (WGS) entry which is preliminary data.</text>
</comment>
<evidence type="ECO:0000313" key="3">
    <source>
        <dbReference type="EMBL" id="GAA5158453.1"/>
    </source>
</evidence>
<dbReference type="PANTHER" id="PTHR31126">
    <property type="entry name" value="TYROSINE-PROTEIN PHOSPHATASE"/>
    <property type="match status" value="1"/>
</dbReference>
<dbReference type="Pfam" id="PF13350">
    <property type="entry name" value="Y_phosphatase3"/>
    <property type="match status" value="1"/>
</dbReference>
<dbReference type="InterPro" id="IPR029021">
    <property type="entry name" value="Prot-tyrosine_phosphatase-like"/>
</dbReference>
<dbReference type="InterPro" id="IPR000387">
    <property type="entry name" value="Tyr_Pase_dom"/>
</dbReference>
<evidence type="ECO:0000256" key="1">
    <source>
        <dbReference type="ARBA" id="ARBA00009580"/>
    </source>
</evidence>
<evidence type="ECO:0000313" key="4">
    <source>
        <dbReference type="Proteomes" id="UP001428817"/>
    </source>
</evidence>
<dbReference type="PANTHER" id="PTHR31126:SF1">
    <property type="entry name" value="TYROSINE SPECIFIC PROTEIN PHOSPHATASES DOMAIN-CONTAINING PROTEIN"/>
    <property type="match status" value="1"/>
</dbReference>
<feature type="domain" description="Tyrosine specific protein phosphatases" evidence="2">
    <location>
        <begin position="122"/>
        <end position="156"/>
    </location>
</feature>
<dbReference type="PROSITE" id="PS50056">
    <property type="entry name" value="TYR_PHOSPHATASE_2"/>
    <property type="match status" value="1"/>
</dbReference>
<gene>
    <name evidence="3" type="ORF">GCM10023321_38250</name>
</gene>
<dbReference type="RefSeq" id="WP_185059097.1">
    <property type="nucleotide sequence ID" value="NZ_BAABJP010000015.1"/>
</dbReference>
<dbReference type="Proteomes" id="UP001428817">
    <property type="component" value="Unassembled WGS sequence"/>
</dbReference>
<name>A0ABP9QBH1_9PSEU</name>
<dbReference type="PROSITE" id="PS00383">
    <property type="entry name" value="TYR_PHOSPHATASE_1"/>
    <property type="match status" value="1"/>
</dbReference>
<dbReference type="Gene3D" id="3.90.190.10">
    <property type="entry name" value="Protein tyrosine phosphatase superfamily"/>
    <property type="match status" value="1"/>
</dbReference>
<evidence type="ECO:0000259" key="2">
    <source>
        <dbReference type="PROSITE" id="PS50056"/>
    </source>
</evidence>
<dbReference type="EMBL" id="BAABJP010000015">
    <property type="protein sequence ID" value="GAA5158453.1"/>
    <property type="molecule type" value="Genomic_DNA"/>
</dbReference>
<reference evidence="4" key="1">
    <citation type="journal article" date="2019" name="Int. J. Syst. Evol. Microbiol.">
        <title>The Global Catalogue of Microorganisms (GCM) 10K type strain sequencing project: providing services to taxonomists for standard genome sequencing and annotation.</title>
        <authorList>
            <consortium name="The Broad Institute Genomics Platform"/>
            <consortium name="The Broad Institute Genome Sequencing Center for Infectious Disease"/>
            <person name="Wu L."/>
            <person name="Ma J."/>
        </authorList>
    </citation>
    <scope>NUCLEOTIDE SEQUENCE [LARGE SCALE GENOMIC DNA]</scope>
    <source>
        <strain evidence="4">JCM 18303</strain>
    </source>
</reference>
<proteinExistence type="inferred from homology"/>
<protein>
    <submittedName>
        <fullName evidence="3">Tyrosine-protein phosphatase</fullName>
    </submittedName>
</protein>
<dbReference type="InterPro" id="IPR026893">
    <property type="entry name" value="Tyr/Ser_Pase_IphP-type"/>
</dbReference>
<sequence length="243" mass="26651">MSRLEANGRWVDVDGMDNVRDLGGLPLRTGGVTRSGQILRGARLAELTESGTELLAEKYGIRLVIDLRSPREVDRDGPTPLERAGVRTEHLSVLPEGQRPVPREDEDPKLFAYRGYLNHRPENVLAALRLLADPENGPTVVHCAAGKDRTGVICALVQEVAGVERDAVVDDYALSNERLPQILRRLAVVEPGIDVDNPELYLCPPSVMAALMAELDAHGSPATWLKSRGLTDQELTTLRTRLT</sequence>
<keyword evidence="4" id="KW-1185">Reference proteome</keyword>
<dbReference type="InterPro" id="IPR016130">
    <property type="entry name" value="Tyr_Pase_AS"/>
</dbReference>